<feature type="chain" id="PRO_5045778707" evidence="3">
    <location>
        <begin position="22"/>
        <end position="436"/>
    </location>
</feature>
<feature type="signal peptide" evidence="3">
    <location>
        <begin position="1"/>
        <end position="21"/>
    </location>
</feature>
<dbReference type="SUPFAM" id="SSF56935">
    <property type="entry name" value="Porins"/>
    <property type="match status" value="1"/>
</dbReference>
<keyword evidence="2" id="KW-0998">Cell outer membrane</keyword>
<keyword evidence="2" id="KW-1134">Transmembrane beta strand</keyword>
<comment type="similarity">
    <text evidence="2">Belongs to the TonB-dependent receptor family.</text>
</comment>
<protein>
    <submittedName>
        <fullName evidence="5">TonB-dependent receptor plug domain-containing protein</fullName>
    </submittedName>
</protein>
<dbReference type="InterPro" id="IPR008969">
    <property type="entry name" value="CarboxyPept-like_regulatory"/>
</dbReference>
<dbReference type="InterPro" id="IPR012910">
    <property type="entry name" value="Plug_dom"/>
</dbReference>
<evidence type="ECO:0000313" key="6">
    <source>
        <dbReference type="Proteomes" id="UP000831785"/>
    </source>
</evidence>
<name>A0ABY4FEI8_9BACT</name>
<dbReference type="NCBIfam" id="TIGR04057">
    <property type="entry name" value="SusC_RagA_signa"/>
    <property type="match status" value="1"/>
</dbReference>
<evidence type="ECO:0000256" key="3">
    <source>
        <dbReference type="SAM" id="SignalP"/>
    </source>
</evidence>
<dbReference type="Pfam" id="PF07715">
    <property type="entry name" value="Plug"/>
    <property type="match status" value="1"/>
</dbReference>
<keyword evidence="2" id="KW-0813">Transport</keyword>
<dbReference type="Proteomes" id="UP000831785">
    <property type="component" value="Chromosome"/>
</dbReference>
<dbReference type="InterPro" id="IPR037066">
    <property type="entry name" value="Plug_dom_sf"/>
</dbReference>
<dbReference type="SUPFAM" id="SSF49464">
    <property type="entry name" value="Carboxypeptidase regulatory domain-like"/>
    <property type="match status" value="1"/>
</dbReference>
<dbReference type="RefSeq" id="WP_244717241.1">
    <property type="nucleotide sequence ID" value="NZ_CP095049.1"/>
</dbReference>
<feature type="domain" description="TonB-dependent receptor plug" evidence="4">
    <location>
        <begin position="117"/>
        <end position="241"/>
    </location>
</feature>
<organism evidence="5 6">
    <name type="scientific">Hymenobacter cellulosivorans</name>
    <dbReference type="NCBI Taxonomy" id="2932249"/>
    <lineage>
        <taxon>Bacteria</taxon>
        <taxon>Pseudomonadati</taxon>
        <taxon>Bacteroidota</taxon>
        <taxon>Cytophagia</taxon>
        <taxon>Cytophagales</taxon>
        <taxon>Hymenobacteraceae</taxon>
        <taxon>Hymenobacter</taxon>
    </lineage>
</organism>
<evidence type="ECO:0000256" key="1">
    <source>
        <dbReference type="ARBA" id="ARBA00022729"/>
    </source>
</evidence>
<dbReference type="PANTHER" id="PTHR30069:SF29">
    <property type="entry name" value="HEMOGLOBIN AND HEMOGLOBIN-HAPTOGLOBIN-BINDING PROTEIN 1-RELATED"/>
    <property type="match status" value="1"/>
</dbReference>
<dbReference type="InterPro" id="IPR039426">
    <property type="entry name" value="TonB-dep_rcpt-like"/>
</dbReference>
<keyword evidence="6" id="KW-1185">Reference proteome</keyword>
<accession>A0ABY4FEI8</accession>
<proteinExistence type="inferred from homology"/>
<dbReference type="PROSITE" id="PS52016">
    <property type="entry name" value="TONB_DEPENDENT_REC_3"/>
    <property type="match status" value="1"/>
</dbReference>
<dbReference type="InterPro" id="IPR023997">
    <property type="entry name" value="TonB-dep_OMP_SusC/RagA_CS"/>
</dbReference>
<dbReference type="Gene3D" id="2.170.130.10">
    <property type="entry name" value="TonB-dependent receptor, plug domain"/>
    <property type="match status" value="1"/>
</dbReference>
<dbReference type="Gene3D" id="2.60.40.1120">
    <property type="entry name" value="Carboxypeptidase-like, regulatory domain"/>
    <property type="match status" value="1"/>
</dbReference>
<evidence type="ECO:0000313" key="5">
    <source>
        <dbReference type="EMBL" id="UOQ52856.1"/>
    </source>
</evidence>
<evidence type="ECO:0000259" key="4">
    <source>
        <dbReference type="Pfam" id="PF07715"/>
    </source>
</evidence>
<keyword evidence="2" id="KW-0472">Membrane</keyword>
<keyword evidence="1 3" id="KW-0732">Signal</keyword>
<keyword evidence="5" id="KW-0675">Receptor</keyword>
<gene>
    <name evidence="5" type="ORF">MUN80_24330</name>
</gene>
<comment type="subcellular location">
    <subcellularLocation>
        <location evidence="2">Cell outer membrane</location>
        <topology evidence="2">Multi-pass membrane protein</topology>
    </subcellularLocation>
</comment>
<sequence length="436" mass="45400">MKRLLLMSLFLSLTLIGSAWAQTRVISGRVLDVTTNDGLPGVSVLVKGTSIGTATNAEGNYTLSVPTDATALIFKQLGYGSQEQAITNSNTIDVTLSVNTEELGEVVVTALGISREKRALGYAVADIKPEQLVQKSEPDVIRTLSGKVAGVVVSNASSTPGASTRIIIRGNTSLSKANGPLFVVDGIPYDNQQTDSDDPLVEGTNYSNRAADIDPNNVLSMTVLKGAAAAALYGSRAAGGVIVITTKTGNRQGGAKGIQIGYNMGYSVEKIAGLPEYQNSYGTGANFVGPFLTNGSWGPRFGSPQAPVTIAHPQAGDPNFPEIPVGTTIPYQAAPNNVKDFFNAGSLFENSVSLTSNGDNARFSAILSRADQKGIIPNSSFVRNNISAGGAGTYKKFTIGGNVAYTNSEQRGPLVGAAVPKGERQPSLGLCFCRGT</sequence>
<evidence type="ECO:0000256" key="2">
    <source>
        <dbReference type="PROSITE-ProRule" id="PRU01360"/>
    </source>
</evidence>
<dbReference type="Pfam" id="PF13715">
    <property type="entry name" value="CarbopepD_reg_2"/>
    <property type="match status" value="1"/>
</dbReference>
<dbReference type="PANTHER" id="PTHR30069">
    <property type="entry name" value="TONB-DEPENDENT OUTER MEMBRANE RECEPTOR"/>
    <property type="match status" value="1"/>
</dbReference>
<keyword evidence="2" id="KW-0812">Transmembrane</keyword>
<dbReference type="EMBL" id="CP095049">
    <property type="protein sequence ID" value="UOQ52856.1"/>
    <property type="molecule type" value="Genomic_DNA"/>
</dbReference>
<reference evidence="5 6" key="1">
    <citation type="submission" date="2022-04" db="EMBL/GenBank/DDBJ databases">
        <title>Hymenobacter sp. isolated from the air.</title>
        <authorList>
            <person name="Won M."/>
            <person name="Lee C.-M."/>
            <person name="Woen H.-Y."/>
            <person name="Kwon S.-W."/>
        </authorList>
    </citation>
    <scope>NUCLEOTIDE SEQUENCE [LARGE SCALE GENOMIC DNA]</scope>
    <source>
        <strain evidence="6">5116 S-27</strain>
    </source>
</reference>